<dbReference type="InterPro" id="IPR002068">
    <property type="entry name" value="A-crystallin/Hsp20_dom"/>
</dbReference>
<dbReference type="CDD" id="cd06471">
    <property type="entry name" value="ACD_LpsHSP_like"/>
    <property type="match status" value="1"/>
</dbReference>
<gene>
    <name evidence="4" type="ORF">SAMN04487772_105102</name>
</gene>
<name>A0A1I0AEV0_9FIRM</name>
<dbReference type="SUPFAM" id="SSF49764">
    <property type="entry name" value="HSP20-like chaperones"/>
    <property type="match status" value="1"/>
</dbReference>
<protein>
    <submittedName>
        <fullName evidence="4">Molecular chaperone IbpA, HSP20 family</fullName>
    </submittedName>
</protein>
<evidence type="ECO:0000313" key="4">
    <source>
        <dbReference type="EMBL" id="SES92349.1"/>
    </source>
</evidence>
<evidence type="ECO:0000313" key="5">
    <source>
        <dbReference type="Proteomes" id="UP000199800"/>
    </source>
</evidence>
<proteinExistence type="inferred from homology"/>
<dbReference type="EMBL" id="FOHN01000005">
    <property type="protein sequence ID" value="SES92349.1"/>
    <property type="molecule type" value="Genomic_DNA"/>
</dbReference>
<evidence type="ECO:0000256" key="2">
    <source>
        <dbReference type="RuleBase" id="RU003616"/>
    </source>
</evidence>
<dbReference type="OrthoDB" id="9811615at2"/>
<dbReference type="PROSITE" id="PS01031">
    <property type="entry name" value="SHSP"/>
    <property type="match status" value="1"/>
</dbReference>
<reference evidence="4 5" key="1">
    <citation type="submission" date="2016-10" db="EMBL/GenBank/DDBJ databases">
        <authorList>
            <person name="de Groot N.N."/>
        </authorList>
    </citation>
    <scope>NUCLEOTIDE SEQUENCE [LARGE SCALE GENOMIC DNA]</scope>
    <source>
        <strain evidence="4 5">DSM 1801</strain>
    </source>
</reference>
<comment type="similarity">
    <text evidence="1 2">Belongs to the small heat shock protein (HSP20) family.</text>
</comment>
<dbReference type="Proteomes" id="UP000199800">
    <property type="component" value="Unassembled WGS sequence"/>
</dbReference>
<dbReference type="InterPro" id="IPR008978">
    <property type="entry name" value="HSP20-like_chaperone"/>
</dbReference>
<dbReference type="InterPro" id="IPR031107">
    <property type="entry name" value="Small_HSP"/>
</dbReference>
<keyword evidence="5" id="KW-1185">Reference proteome</keyword>
<dbReference type="Pfam" id="PF00011">
    <property type="entry name" value="HSP20"/>
    <property type="match status" value="1"/>
</dbReference>
<dbReference type="STRING" id="29364.SAMN04487772_105102"/>
<dbReference type="AlphaFoldDB" id="A0A1I0AEV0"/>
<accession>A0A1I0AEV0</accession>
<feature type="domain" description="SHSP" evidence="3">
    <location>
        <begin position="27"/>
        <end position="144"/>
    </location>
</feature>
<evidence type="ECO:0000256" key="1">
    <source>
        <dbReference type="PROSITE-ProRule" id="PRU00285"/>
    </source>
</evidence>
<sequence length="144" mass="16687">MMPELKRSGFTKSNLLRAGFPFQDMLSMTKHYIMRSDLKETDSMYLLDVDLPGFQKEDIKACIKDGYLIIEASHKEESYDGSAKGIVKKYIRKERYEGTYRRTFYVGSSLRQEDVKATCRHGVLHLHIPKKTSEQMKPDVITIS</sequence>
<dbReference type="Gene3D" id="2.60.40.790">
    <property type="match status" value="1"/>
</dbReference>
<organism evidence="4 5">
    <name type="scientific">[Clostridium] polysaccharolyticum</name>
    <dbReference type="NCBI Taxonomy" id="29364"/>
    <lineage>
        <taxon>Bacteria</taxon>
        <taxon>Bacillati</taxon>
        <taxon>Bacillota</taxon>
        <taxon>Clostridia</taxon>
        <taxon>Lachnospirales</taxon>
        <taxon>Lachnospiraceae</taxon>
    </lineage>
</organism>
<dbReference type="PANTHER" id="PTHR11527">
    <property type="entry name" value="HEAT-SHOCK PROTEIN 20 FAMILY MEMBER"/>
    <property type="match status" value="1"/>
</dbReference>
<dbReference type="RefSeq" id="WP_092477017.1">
    <property type="nucleotide sequence ID" value="NZ_FOHN01000005.1"/>
</dbReference>
<evidence type="ECO:0000259" key="3">
    <source>
        <dbReference type="PROSITE" id="PS01031"/>
    </source>
</evidence>